<keyword evidence="5" id="KW-1185">Reference proteome</keyword>
<dbReference type="InterPro" id="IPR028098">
    <property type="entry name" value="Glyco_trans_4-like_N"/>
</dbReference>
<evidence type="ECO:0000313" key="5">
    <source>
        <dbReference type="Proteomes" id="UP000419743"/>
    </source>
</evidence>
<dbReference type="Gene3D" id="3.40.50.2000">
    <property type="entry name" value="Glycogen Phosphorylase B"/>
    <property type="match status" value="2"/>
</dbReference>
<reference evidence="4 5" key="1">
    <citation type="submission" date="2019-11" db="EMBL/GenBank/DDBJ databases">
        <authorList>
            <person name="Criscuolo A."/>
        </authorList>
    </citation>
    <scope>NUCLEOTIDE SEQUENCE [LARGE SCALE GENOMIC DNA]</scope>
    <source>
        <strain evidence="4">CIP111667</strain>
    </source>
</reference>
<name>A0A7M4DDL5_9MICO</name>
<organism evidence="4 5">
    <name type="scientific">Occultella aeris</name>
    <dbReference type="NCBI Taxonomy" id="2761496"/>
    <lineage>
        <taxon>Bacteria</taxon>
        <taxon>Bacillati</taxon>
        <taxon>Actinomycetota</taxon>
        <taxon>Actinomycetes</taxon>
        <taxon>Micrococcales</taxon>
        <taxon>Ruaniaceae</taxon>
        <taxon>Occultella</taxon>
    </lineage>
</organism>
<dbReference type="Pfam" id="PF13692">
    <property type="entry name" value="Glyco_trans_1_4"/>
    <property type="match status" value="1"/>
</dbReference>
<dbReference type="PANTHER" id="PTHR12526:SF600">
    <property type="entry name" value="GLYCOSYL TRANSFERASE GROUP 1"/>
    <property type="match status" value="1"/>
</dbReference>
<dbReference type="CDD" id="cd03801">
    <property type="entry name" value="GT4_PimA-like"/>
    <property type="match status" value="1"/>
</dbReference>
<dbReference type="PANTHER" id="PTHR12526">
    <property type="entry name" value="GLYCOSYLTRANSFERASE"/>
    <property type="match status" value="1"/>
</dbReference>
<dbReference type="GO" id="GO:0016757">
    <property type="term" value="F:glycosyltransferase activity"/>
    <property type="evidence" value="ECO:0007669"/>
    <property type="project" value="UniProtKB-KW"/>
</dbReference>
<evidence type="ECO:0000256" key="2">
    <source>
        <dbReference type="ARBA" id="ARBA00022679"/>
    </source>
</evidence>
<dbReference type="Pfam" id="PF13439">
    <property type="entry name" value="Glyco_transf_4"/>
    <property type="match status" value="1"/>
</dbReference>
<dbReference type="RefSeq" id="WP_156738788.1">
    <property type="nucleotide sequence ID" value="NZ_CACRYJ010000004.1"/>
</dbReference>
<dbReference type="EMBL" id="CACRYJ010000004">
    <property type="protein sequence ID" value="VZO34934.1"/>
    <property type="molecule type" value="Genomic_DNA"/>
</dbReference>
<accession>A0A7M4DDL5</accession>
<dbReference type="Proteomes" id="UP000419743">
    <property type="component" value="Unassembled WGS sequence"/>
</dbReference>
<gene>
    <name evidence="4" type="primary">pimA_1</name>
    <name evidence="4" type="ORF">HALOF300_00204</name>
</gene>
<protein>
    <submittedName>
        <fullName evidence="4">GDP-mannose-dependent alpha-(1-2)-phosphatidylinositol mannosyltransferase</fullName>
        <ecNumber evidence="4">2.4.1.57</ecNumber>
    </submittedName>
</protein>
<dbReference type="AlphaFoldDB" id="A0A7M4DDL5"/>
<feature type="domain" description="Glycosyltransferase subfamily 4-like N-terminal" evidence="3">
    <location>
        <begin position="20"/>
        <end position="190"/>
    </location>
</feature>
<keyword evidence="1 4" id="KW-0328">Glycosyltransferase</keyword>
<keyword evidence="2 4" id="KW-0808">Transferase</keyword>
<dbReference type="EC" id="2.4.1.57" evidence="4"/>
<comment type="caution">
    <text evidence="4">The sequence shown here is derived from an EMBL/GenBank/DDBJ whole genome shotgun (WGS) entry which is preliminary data.</text>
</comment>
<evidence type="ECO:0000259" key="3">
    <source>
        <dbReference type="Pfam" id="PF13439"/>
    </source>
</evidence>
<sequence length="408" mass="43158">MTRIAYVSTDPGIGVFGRKGASVHIRAVVRVLAAAGAQVHLITPRTDGEPPEDLRGVTVHLLPGVAGADRAARERSARDSDAAVAVVLDDLRAAGQLDLVYERYALWGRTATAWAAEHGIRTVLEVNAPLVQEASRHRGLVEVARAERVATDAIGRADAVVCVTDAVADWARAHTHTPERVHTVANGVDTRAITPAEAPVTPADAATFTVGFVGTLKPWHGVDVLLDALALLVRRDPTFRLLLAGHGPQARALADRAVYLGIDHAVEATGSVDPADMPALLHRMDVATAPYPALADFYFSPLKIYEYLAAGLPVVASRIGGLPALLGDGDLGTLVPPGDAEALAEAIVDLRADTARRADLRRRSAASVAVNDWTRVVERILGLVAARTDLPTSGPTDRRAVVESHELV</sequence>
<evidence type="ECO:0000256" key="1">
    <source>
        <dbReference type="ARBA" id="ARBA00022676"/>
    </source>
</evidence>
<proteinExistence type="predicted"/>
<dbReference type="SUPFAM" id="SSF53756">
    <property type="entry name" value="UDP-Glycosyltransferase/glycogen phosphorylase"/>
    <property type="match status" value="1"/>
</dbReference>
<evidence type="ECO:0000313" key="4">
    <source>
        <dbReference type="EMBL" id="VZO34934.1"/>
    </source>
</evidence>